<evidence type="ECO:0000313" key="14">
    <source>
        <dbReference type="Proteomes" id="UP001228044"/>
    </source>
</evidence>
<dbReference type="SUPFAM" id="SSF47203">
    <property type="entry name" value="Acyl-CoA dehydrogenase C-terminal domain-like"/>
    <property type="match status" value="1"/>
</dbReference>
<proteinExistence type="inferred from homology"/>
<evidence type="ECO:0000256" key="9">
    <source>
        <dbReference type="ARBA" id="ARBA00042660"/>
    </source>
</evidence>
<dbReference type="InterPro" id="IPR037069">
    <property type="entry name" value="AcylCoA_DH/ox_N_sf"/>
</dbReference>
<comment type="cofactor">
    <cofactor evidence="1">
        <name>FAD</name>
        <dbReference type="ChEBI" id="CHEBI:57692"/>
    </cofactor>
</comment>
<dbReference type="InterPro" id="IPR009075">
    <property type="entry name" value="AcylCo_DH/oxidase_C"/>
</dbReference>
<dbReference type="Pfam" id="PF02770">
    <property type="entry name" value="Acyl-CoA_dh_M"/>
    <property type="match status" value="1"/>
</dbReference>
<evidence type="ECO:0000256" key="3">
    <source>
        <dbReference type="ARBA" id="ARBA00009347"/>
    </source>
</evidence>
<evidence type="ECO:0000256" key="8">
    <source>
        <dbReference type="ARBA" id="ARBA00040394"/>
    </source>
</evidence>
<dbReference type="SUPFAM" id="SSF56645">
    <property type="entry name" value="Acyl-CoA dehydrogenase NM domain-like"/>
    <property type="match status" value="1"/>
</dbReference>
<evidence type="ECO:0000256" key="5">
    <source>
        <dbReference type="ARBA" id="ARBA00022827"/>
    </source>
</evidence>
<keyword evidence="5" id="KW-0274">FAD</keyword>
<reference evidence="13 14" key="1">
    <citation type="submission" date="2023-06" db="EMBL/GenBank/DDBJ databases">
        <title>Pelomonas sp. PFR6 16S ribosomal RNA gene Genome sequencing and assembly.</title>
        <authorList>
            <person name="Woo H."/>
        </authorList>
    </citation>
    <scope>NUCLEOTIDE SEQUENCE [LARGE SCALE GENOMIC DNA]</scope>
    <source>
        <strain evidence="13 14">PFR6</strain>
    </source>
</reference>
<evidence type="ECO:0000259" key="10">
    <source>
        <dbReference type="Pfam" id="PF00441"/>
    </source>
</evidence>
<dbReference type="Pfam" id="PF02771">
    <property type="entry name" value="Acyl-CoA_dh_N"/>
    <property type="match status" value="1"/>
</dbReference>
<protein>
    <recommendedName>
        <fullName evidence="8">Acyl-[acyl-carrier-protein] dehydrogenase MbtN</fullName>
    </recommendedName>
    <alternativeName>
        <fullName evidence="9">Mycobactin synthase protein N</fullName>
    </alternativeName>
</protein>
<dbReference type="InterPro" id="IPR050741">
    <property type="entry name" value="Acyl-CoA_dehydrogenase"/>
</dbReference>
<feature type="domain" description="Acyl-CoA oxidase/dehydrogenase middle" evidence="11">
    <location>
        <begin position="127"/>
        <end position="228"/>
    </location>
</feature>
<dbReference type="EMBL" id="JAUHHC010000003">
    <property type="protein sequence ID" value="MDN3921209.1"/>
    <property type="molecule type" value="Genomic_DNA"/>
</dbReference>
<evidence type="ECO:0000256" key="7">
    <source>
        <dbReference type="ARBA" id="ARBA00037085"/>
    </source>
</evidence>
<dbReference type="PANTHER" id="PTHR48083">
    <property type="entry name" value="MEDIUM-CHAIN SPECIFIC ACYL-COA DEHYDROGENASE, MITOCHONDRIAL-RELATED"/>
    <property type="match status" value="1"/>
</dbReference>
<dbReference type="Pfam" id="PF00441">
    <property type="entry name" value="Acyl-CoA_dh_1"/>
    <property type="match status" value="1"/>
</dbReference>
<comment type="function">
    <text evidence="7">Catalyzes the dehydrogenation at the alpha-beta position of ACP-bound acyl chains. This results in the introduction of a double bond in the lipidic chain, which is further transferred to the epsilon-amino group of lysine residue in the mycobactin core by MbtK.</text>
</comment>
<dbReference type="InterPro" id="IPR046373">
    <property type="entry name" value="Acyl-CoA_Oxase/DH_mid-dom_sf"/>
</dbReference>
<evidence type="ECO:0000256" key="4">
    <source>
        <dbReference type="ARBA" id="ARBA00022630"/>
    </source>
</evidence>
<evidence type="ECO:0000259" key="11">
    <source>
        <dbReference type="Pfam" id="PF02770"/>
    </source>
</evidence>
<organism evidence="13 14">
    <name type="scientific">Roseateles violae</name>
    <dbReference type="NCBI Taxonomy" id="3058042"/>
    <lineage>
        <taxon>Bacteria</taxon>
        <taxon>Pseudomonadati</taxon>
        <taxon>Pseudomonadota</taxon>
        <taxon>Betaproteobacteria</taxon>
        <taxon>Burkholderiales</taxon>
        <taxon>Sphaerotilaceae</taxon>
        <taxon>Roseateles</taxon>
    </lineage>
</organism>
<comment type="caution">
    <text evidence="13">The sequence shown here is derived from an EMBL/GenBank/DDBJ whole genome shotgun (WGS) entry which is preliminary data.</text>
</comment>
<evidence type="ECO:0000256" key="6">
    <source>
        <dbReference type="ARBA" id="ARBA00023002"/>
    </source>
</evidence>
<evidence type="ECO:0000259" key="12">
    <source>
        <dbReference type="Pfam" id="PF02771"/>
    </source>
</evidence>
<evidence type="ECO:0000256" key="2">
    <source>
        <dbReference type="ARBA" id="ARBA00005102"/>
    </source>
</evidence>
<sequence length="393" mass="43099">MTLPLFPSNWLGDEHRILQDAVARFFRERWVPRAAEWREAGMMGRDSWLEAGAQGLLCAAVPEQYGGGGGDFGHDAVILLEQAKANLSGFGGGLHSAIVAPYILHYGNEEQKARWLPRMARGELVGAIAMTEPGTGSDLQAIRTSARRDGDDYLLSGQKVFITNGQNANLVIVVCKTDKEQAGAKGISLIVAEVENDDGSLRPGYRRGRNLDKIGMKAQDTSELFFDELRVPVANLLGGEAGKEGQGFFQLMQELPQERLIIAISAVGAIERALTETLAYVKERQAFGKPVWDFQNTRFKLAEVQSQLLAARALVDACMDAHLRGELDAPRAALAKAFCTDLACKVMDECLQLFGGYGYMMEYPIAELYADARVARIYGGTNEIMKELAARFM</sequence>
<keyword evidence="4" id="KW-0285">Flavoprotein</keyword>
<evidence type="ECO:0000313" key="13">
    <source>
        <dbReference type="EMBL" id="MDN3921209.1"/>
    </source>
</evidence>
<dbReference type="PANTHER" id="PTHR48083:SF20">
    <property type="entry name" value="LONG-CHAIN SPECIFIC ACYL-COA DEHYDROGENASE, MITOCHONDRIAL"/>
    <property type="match status" value="1"/>
</dbReference>
<evidence type="ECO:0000256" key="1">
    <source>
        <dbReference type="ARBA" id="ARBA00001974"/>
    </source>
</evidence>
<dbReference type="Gene3D" id="2.40.110.10">
    <property type="entry name" value="Butyryl-CoA Dehydrogenase, subunit A, domain 2"/>
    <property type="match status" value="1"/>
</dbReference>
<dbReference type="InterPro" id="IPR006091">
    <property type="entry name" value="Acyl-CoA_Oxase/DH_mid-dom"/>
</dbReference>
<dbReference type="Gene3D" id="1.20.140.10">
    <property type="entry name" value="Butyryl-CoA Dehydrogenase, subunit A, domain 3"/>
    <property type="match status" value="1"/>
</dbReference>
<dbReference type="Proteomes" id="UP001228044">
    <property type="component" value="Unassembled WGS sequence"/>
</dbReference>
<accession>A0ABT8DX74</accession>
<keyword evidence="6" id="KW-0560">Oxidoreductase</keyword>
<keyword evidence="14" id="KW-1185">Reference proteome</keyword>
<name>A0ABT8DX74_9BURK</name>
<gene>
    <name evidence="13" type="ORF">QWJ38_13030</name>
</gene>
<feature type="domain" description="Acyl-CoA dehydrogenase/oxidase N-terminal" evidence="12">
    <location>
        <begin position="13"/>
        <end position="123"/>
    </location>
</feature>
<dbReference type="Gene3D" id="1.10.540.10">
    <property type="entry name" value="Acyl-CoA dehydrogenase/oxidase, N-terminal domain"/>
    <property type="match status" value="1"/>
</dbReference>
<comment type="pathway">
    <text evidence="2">Siderophore biosynthesis; mycobactin biosynthesis.</text>
</comment>
<dbReference type="InterPro" id="IPR009100">
    <property type="entry name" value="AcylCoA_DH/oxidase_NM_dom_sf"/>
</dbReference>
<feature type="domain" description="Acyl-CoA dehydrogenase/oxidase C-terminal" evidence="10">
    <location>
        <begin position="245"/>
        <end position="392"/>
    </location>
</feature>
<comment type="similarity">
    <text evidence="3">Belongs to the acyl-CoA dehydrogenase family.</text>
</comment>
<dbReference type="InterPro" id="IPR036250">
    <property type="entry name" value="AcylCo_DH-like_C"/>
</dbReference>
<dbReference type="RefSeq" id="WP_290359510.1">
    <property type="nucleotide sequence ID" value="NZ_JAUHHC010000003.1"/>
</dbReference>
<dbReference type="InterPro" id="IPR013786">
    <property type="entry name" value="AcylCoA_DH/ox_N"/>
</dbReference>